<accession>W4IC36</accession>
<protein>
    <recommendedName>
        <fullName evidence="3">DNAJ-containing protein X-domain domain-containing protein</fullName>
    </recommendedName>
</protein>
<organism evidence="1 2">
    <name type="scientific">Plasmodium falciparum NF135/5.C10</name>
    <dbReference type="NCBI Taxonomy" id="1036726"/>
    <lineage>
        <taxon>Eukaryota</taxon>
        <taxon>Sar</taxon>
        <taxon>Alveolata</taxon>
        <taxon>Apicomplexa</taxon>
        <taxon>Aconoidasida</taxon>
        <taxon>Haemosporida</taxon>
        <taxon>Plasmodiidae</taxon>
        <taxon>Plasmodium</taxon>
        <taxon>Plasmodium (Laverania)</taxon>
    </lineage>
</organism>
<proteinExistence type="predicted"/>
<sequence>MKNDMDYKEVKNEIVEEILRNILKIILCDFETTIRRSAQQILQNVDIYTNLMFKMAKRLGSLDNMILQRSYKDILCVNTYLRDIIIIIYIYNGLIKTLNFIKEKIIL</sequence>
<evidence type="ECO:0008006" key="3">
    <source>
        <dbReference type="Google" id="ProtNLM"/>
    </source>
</evidence>
<gene>
    <name evidence="1" type="ORF">PFNF135_04383</name>
</gene>
<reference evidence="1 2" key="1">
    <citation type="submission" date="2013-02" db="EMBL/GenBank/DDBJ databases">
        <title>The Genome Annotation of Plasmodium falciparum NF135/5.C10.</title>
        <authorList>
            <consortium name="The Broad Institute Genome Sequencing Platform"/>
            <consortium name="The Broad Institute Genome Sequencing Center for Infectious Disease"/>
            <person name="Neafsey D."/>
            <person name="Hoffman S."/>
            <person name="Volkman S."/>
            <person name="Rosenthal P."/>
            <person name="Walker B."/>
            <person name="Young S.K."/>
            <person name="Zeng Q."/>
            <person name="Gargeya S."/>
            <person name="Fitzgerald M."/>
            <person name="Haas B."/>
            <person name="Abouelleil A."/>
            <person name="Allen A.W."/>
            <person name="Alvarado L."/>
            <person name="Arachchi H.M."/>
            <person name="Berlin A.M."/>
            <person name="Chapman S.B."/>
            <person name="Gainer-Dewar J."/>
            <person name="Goldberg J."/>
            <person name="Griggs A."/>
            <person name="Gujja S."/>
            <person name="Hansen M."/>
            <person name="Howarth C."/>
            <person name="Imamovic A."/>
            <person name="Ireland A."/>
            <person name="Larimer J."/>
            <person name="McCowan C."/>
            <person name="Murphy C."/>
            <person name="Pearson M."/>
            <person name="Poon T.W."/>
            <person name="Priest M."/>
            <person name="Roberts A."/>
            <person name="Saif S."/>
            <person name="Shea T."/>
            <person name="Sisk P."/>
            <person name="Sykes S."/>
            <person name="Wortman J."/>
            <person name="Nusbaum C."/>
            <person name="Birren B."/>
        </authorList>
    </citation>
    <scope>NUCLEOTIDE SEQUENCE [LARGE SCALE GENOMIC DNA]</scope>
    <source>
        <strain evidence="1 2">NF135/5.C10</strain>
    </source>
</reference>
<evidence type="ECO:0000313" key="1">
    <source>
        <dbReference type="EMBL" id="ETW41241.1"/>
    </source>
</evidence>
<dbReference type="EMBL" id="KI926061">
    <property type="protein sequence ID" value="ETW41241.1"/>
    <property type="molecule type" value="Genomic_DNA"/>
</dbReference>
<dbReference type="Proteomes" id="UP000019114">
    <property type="component" value="Unassembled WGS sequence"/>
</dbReference>
<reference evidence="1 2" key="2">
    <citation type="submission" date="2013-02" db="EMBL/GenBank/DDBJ databases">
        <title>The Genome Sequence of Plasmodium falciparum NF135/5.C10.</title>
        <authorList>
            <consortium name="The Broad Institute Genome Sequencing Platform"/>
            <consortium name="The Broad Institute Genome Sequencing Center for Infectious Disease"/>
            <person name="Neafsey D."/>
            <person name="Cheeseman I."/>
            <person name="Volkman S."/>
            <person name="Adams J."/>
            <person name="Walker B."/>
            <person name="Young S.K."/>
            <person name="Zeng Q."/>
            <person name="Gargeya S."/>
            <person name="Fitzgerald M."/>
            <person name="Haas B."/>
            <person name="Abouelleil A."/>
            <person name="Alvarado L."/>
            <person name="Arachchi H.M."/>
            <person name="Berlin A.M."/>
            <person name="Chapman S.B."/>
            <person name="Dewar J."/>
            <person name="Goldberg J."/>
            <person name="Griggs A."/>
            <person name="Gujja S."/>
            <person name="Hansen M."/>
            <person name="Howarth C."/>
            <person name="Imamovic A."/>
            <person name="Larimer J."/>
            <person name="McCowan C."/>
            <person name="Murphy C."/>
            <person name="Neiman D."/>
            <person name="Pearson M."/>
            <person name="Priest M."/>
            <person name="Roberts A."/>
            <person name="Saif S."/>
            <person name="Shea T."/>
            <person name="Sisk P."/>
            <person name="Sykes S."/>
            <person name="Wortman J."/>
            <person name="Nusbaum C."/>
            <person name="Birren B."/>
        </authorList>
    </citation>
    <scope>NUCLEOTIDE SEQUENCE [LARGE SCALE GENOMIC DNA]</scope>
    <source>
        <strain evidence="1 2">NF135/5.C10</strain>
    </source>
</reference>
<evidence type="ECO:0000313" key="2">
    <source>
        <dbReference type="Proteomes" id="UP000019114"/>
    </source>
</evidence>
<dbReference type="AlphaFoldDB" id="W4IC36"/>
<name>W4IC36_PLAFA</name>